<dbReference type="InterPro" id="IPR009875">
    <property type="entry name" value="PilZ_domain"/>
</dbReference>
<evidence type="ECO:0000313" key="7">
    <source>
        <dbReference type="Proteomes" id="UP000223606"/>
    </source>
</evidence>
<evidence type="ECO:0000313" key="6">
    <source>
        <dbReference type="EMBL" id="SON57505.1"/>
    </source>
</evidence>
<dbReference type="Pfam" id="PF00015">
    <property type="entry name" value="MCPsignal"/>
    <property type="match status" value="1"/>
</dbReference>
<dbReference type="SUPFAM" id="SSF141371">
    <property type="entry name" value="PilZ domain-like"/>
    <property type="match status" value="1"/>
</dbReference>
<name>A0A2C9DD11_9HYPH</name>
<keyword evidence="1 3" id="KW-0807">Transducer</keyword>
<dbReference type="GO" id="GO:0035438">
    <property type="term" value="F:cyclic-di-GMP binding"/>
    <property type="evidence" value="ECO:0007669"/>
    <property type="project" value="InterPro"/>
</dbReference>
<evidence type="ECO:0000259" key="5">
    <source>
        <dbReference type="PROSITE" id="PS50111"/>
    </source>
</evidence>
<proteinExistence type="inferred from homology"/>
<dbReference type="GO" id="GO:0007165">
    <property type="term" value="P:signal transduction"/>
    <property type="evidence" value="ECO:0007669"/>
    <property type="project" value="UniProtKB-KW"/>
</dbReference>
<dbReference type="RefSeq" id="WP_099557748.1">
    <property type="nucleotide sequence ID" value="NZ_LT960614.1"/>
</dbReference>
<dbReference type="PANTHER" id="PTHR32089">
    <property type="entry name" value="METHYL-ACCEPTING CHEMOTAXIS PROTEIN MCPB"/>
    <property type="match status" value="1"/>
</dbReference>
<dbReference type="GO" id="GO:0004888">
    <property type="term" value="F:transmembrane signaling receptor activity"/>
    <property type="evidence" value="ECO:0007669"/>
    <property type="project" value="InterPro"/>
</dbReference>
<dbReference type="Proteomes" id="UP000223606">
    <property type="component" value="Chromosome 1"/>
</dbReference>
<dbReference type="PRINTS" id="PR00260">
    <property type="entry name" value="CHEMTRNSDUCR"/>
</dbReference>
<dbReference type="GO" id="GO:0006935">
    <property type="term" value="P:chemotaxis"/>
    <property type="evidence" value="ECO:0007669"/>
    <property type="project" value="InterPro"/>
</dbReference>
<dbReference type="Gene3D" id="1.10.287.950">
    <property type="entry name" value="Methyl-accepting chemotaxis protein"/>
    <property type="match status" value="1"/>
</dbReference>
<evidence type="ECO:0000256" key="3">
    <source>
        <dbReference type="PROSITE-ProRule" id="PRU00284"/>
    </source>
</evidence>
<evidence type="ECO:0000256" key="4">
    <source>
        <dbReference type="SAM" id="Coils"/>
    </source>
</evidence>
<accession>A0A2C9DD11</accession>
<keyword evidence="4" id="KW-0175">Coiled coil</keyword>
<dbReference type="SMART" id="SM00283">
    <property type="entry name" value="MA"/>
    <property type="match status" value="1"/>
</dbReference>
<dbReference type="KEGG" id="hdi:HDIA_3964"/>
<dbReference type="PROSITE" id="PS50111">
    <property type="entry name" value="CHEMOTAXIS_TRANSDUC_2"/>
    <property type="match status" value="1"/>
</dbReference>
<sequence length="583" mass="62277">MQMFGWWTKDSTQPVAVEPEPVPVTVMAPATDPAPRHDDVLVDMIEMDLKRMAERVATVGASMRGVTAKSRTIVAGIHDQTDTLTAQTEKAEASTSEVANAIVALVEANRDIRERADQSSRMLEDAQASATSANAEMDELAKAISDIEEVVSLIAEIAGQTNLLALNATIEAARAGEAGRGFAVVAGEVKALSVETRHATDRIAATIADLRERADKAIGSVGRIVTSVDGIQPVIRGVNDAVASQAETAAKITHAAEETAQFAAEVAGHARDISSAAFEAVEASQGAEDATVSMDETLADVTRKMLTVVRQSESGDRRKADRWPVEIHGRLKDGGREVPVATIDLSSGGCLVRATDDTVLKPGRTEIVLDGIGRLPVRVVAVSPLGAHMAFDATEGAAYEAVTTRVERLEADSAGDIATVQQAAATISSLLEEEIRSGNLSAEALFDHDYTPIAGTNPQQVETRALKVLERLLPPIQEGVVERDTSVAFCAAVDLNGYLPVHNRKFSQPQKPDDPVWNAANSRNKRIFDDRTGLLAARNTRPFLVQNYARDMGGGNIVMMKETDAPIIVAGRHWGGLRLARRL</sequence>
<organism evidence="6 7">
    <name type="scientific">Hartmannibacter diazotrophicus</name>
    <dbReference type="NCBI Taxonomy" id="1482074"/>
    <lineage>
        <taxon>Bacteria</taxon>
        <taxon>Pseudomonadati</taxon>
        <taxon>Pseudomonadota</taxon>
        <taxon>Alphaproteobacteria</taxon>
        <taxon>Hyphomicrobiales</taxon>
        <taxon>Pleomorphomonadaceae</taxon>
        <taxon>Hartmannibacter</taxon>
    </lineage>
</organism>
<feature type="domain" description="Methyl-accepting transducer" evidence="5">
    <location>
        <begin position="59"/>
        <end position="281"/>
    </location>
</feature>
<dbReference type="EMBL" id="LT960614">
    <property type="protein sequence ID" value="SON57505.1"/>
    <property type="molecule type" value="Genomic_DNA"/>
</dbReference>
<comment type="similarity">
    <text evidence="2">Belongs to the methyl-accepting chemotaxis (MCP) protein family.</text>
</comment>
<protein>
    <submittedName>
        <fullName evidence="6">Methyl-accepting chemotaxis protein 4</fullName>
    </submittedName>
</protein>
<dbReference type="GO" id="GO:0016020">
    <property type="term" value="C:membrane"/>
    <property type="evidence" value="ECO:0007669"/>
    <property type="project" value="InterPro"/>
</dbReference>
<dbReference type="Gene3D" id="2.40.10.220">
    <property type="entry name" value="predicted glycosyltransferase like domains"/>
    <property type="match status" value="1"/>
</dbReference>
<dbReference type="Pfam" id="PF07238">
    <property type="entry name" value="PilZ"/>
    <property type="match status" value="1"/>
</dbReference>
<dbReference type="SUPFAM" id="SSF58104">
    <property type="entry name" value="Methyl-accepting chemotaxis protein (MCP) signaling domain"/>
    <property type="match status" value="1"/>
</dbReference>
<keyword evidence="7" id="KW-1185">Reference proteome</keyword>
<reference evidence="7" key="1">
    <citation type="submission" date="2017-09" db="EMBL/GenBank/DDBJ databases">
        <title>Genome sequence of Nannocystis excedens DSM 71.</title>
        <authorList>
            <person name="Blom J."/>
        </authorList>
    </citation>
    <scope>NUCLEOTIDE SEQUENCE [LARGE SCALE GENOMIC DNA]</scope>
    <source>
        <strain evidence="7">type strain: E19</strain>
    </source>
</reference>
<evidence type="ECO:0000256" key="2">
    <source>
        <dbReference type="ARBA" id="ARBA00029447"/>
    </source>
</evidence>
<dbReference type="OrthoDB" id="2489132at2"/>
<evidence type="ECO:0000256" key="1">
    <source>
        <dbReference type="ARBA" id="ARBA00023224"/>
    </source>
</evidence>
<feature type="coiled-coil region" evidence="4">
    <location>
        <begin position="109"/>
        <end position="150"/>
    </location>
</feature>
<dbReference type="PANTHER" id="PTHR32089:SF112">
    <property type="entry name" value="LYSOZYME-LIKE PROTEIN-RELATED"/>
    <property type="match status" value="1"/>
</dbReference>
<dbReference type="InterPro" id="IPR004089">
    <property type="entry name" value="MCPsignal_dom"/>
</dbReference>
<dbReference type="AlphaFoldDB" id="A0A2C9DD11"/>
<gene>
    <name evidence="6" type="primary">mcp4_11</name>
    <name evidence="6" type="ORF">HDIA_3964</name>
</gene>
<dbReference type="InterPro" id="IPR004090">
    <property type="entry name" value="Chemotax_Me-accpt_rcpt"/>
</dbReference>